<sequence length="319" mass="35833">MRPGTPSPTAPRDLKARVVVFVHVFHRDVWSEIAAHLAEAMDRPFALVLTCPHPSMDLDVPQTPHLAGWTRITTENRGRDVLPFLTALRGVDQSFEFGLKLHTKRSVHRTDGDAWRRFIANSLLRKDAQGLVALGAMEAVPSIGLVAAQNHLMPLKNRLVLNRTHVRTIMDRTESTVPLAQLAEGTFAAGTMFWFRRDALAPFARDDLASLFGPERAELDGTAAHAAERLFAHVAERRGYLATAEEALAPLWSAGEASLDELRTLGQRQLRPEDNPFILGFRPFWQRHPRLFDLYAALRHATIGIALEKLRTRRTMRRG</sequence>
<accession>A0ABU5I1C1</accession>
<dbReference type="RefSeq" id="WP_322186347.1">
    <property type="nucleotide sequence ID" value="NZ_JAXLPB010000002.1"/>
</dbReference>
<reference evidence="1 2" key="1">
    <citation type="submission" date="2023-12" db="EMBL/GenBank/DDBJ databases">
        <title>Description of Novel Strain Fulvimarina sp. 2208YS6-2-32 isolated from Uroteuthis (Photololigo) edulis.</title>
        <authorList>
            <person name="Park J.-S."/>
        </authorList>
    </citation>
    <scope>NUCLEOTIDE SEQUENCE [LARGE SCALE GENOMIC DNA]</scope>
    <source>
        <strain evidence="1 2">2208YS6-2-32</strain>
    </source>
</reference>
<gene>
    <name evidence="1" type="ORF">U0C82_06945</name>
</gene>
<evidence type="ECO:0000313" key="1">
    <source>
        <dbReference type="EMBL" id="MDY8108880.1"/>
    </source>
</evidence>
<proteinExistence type="predicted"/>
<dbReference type="InterPro" id="IPR007739">
    <property type="entry name" value="RgpF"/>
</dbReference>
<dbReference type="Proteomes" id="UP001294412">
    <property type="component" value="Unassembled WGS sequence"/>
</dbReference>
<comment type="caution">
    <text evidence="1">The sequence shown here is derived from an EMBL/GenBank/DDBJ whole genome shotgun (WGS) entry which is preliminary data.</text>
</comment>
<protein>
    <submittedName>
        <fullName evidence="1">Rhamnan synthesis F family protein</fullName>
    </submittedName>
</protein>
<dbReference type="EMBL" id="JAXLPB010000002">
    <property type="protein sequence ID" value="MDY8108880.1"/>
    <property type="molecule type" value="Genomic_DNA"/>
</dbReference>
<dbReference type="Pfam" id="PF05045">
    <property type="entry name" value="RgpF"/>
    <property type="match status" value="1"/>
</dbReference>
<organism evidence="1 2">
    <name type="scientific">Fulvimarina uroteuthidis</name>
    <dbReference type="NCBI Taxonomy" id="3098149"/>
    <lineage>
        <taxon>Bacteria</taxon>
        <taxon>Pseudomonadati</taxon>
        <taxon>Pseudomonadota</taxon>
        <taxon>Alphaproteobacteria</taxon>
        <taxon>Hyphomicrobiales</taxon>
        <taxon>Aurantimonadaceae</taxon>
        <taxon>Fulvimarina</taxon>
    </lineage>
</organism>
<name>A0ABU5I1C1_9HYPH</name>
<keyword evidence="2" id="KW-1185">Reference proteome</keyword>
<evidence type="ECO:0000313" key="2">
    <source>
        <dbReference type="Proteomes" id="UP001294412"/>
    </source>
</evidence>